<evidence type="ECO:0000313" key="2">
    <source>
        <dbReference type="Proteomes" id="UP000188268"/>
    </source>
</evidence>
<proteinExistence type="predicted"/>
<accession>A0A1R3H0U8</accession>
<dbReference type="Proteomes" id="UP000188268">
    <property type="component" value="Unassembled WGS sequence"/>
</dbReference>
<keyword evidence="2" id="KW-1185">Reference proteome</keyword>
<dbReference type="EMBL" id="AWWV01012862">
    <property type="protein sequence ID" value="OMO63911.1"/>
    <property type="molecule type" value="Genomic_DNA"/>
</dbReference>
<reference evidence="1 2" key="1">
    <citation type="submission" date="2013-09" db="EMBL/GenBank/DDBJ databases">
        <title>Corchorus capsularis genome sequencing.</title>
        <authorList>
            <person name="Alam M."/>
            <person name="Haque M.S."/>
            <person name="Islam M.S."/>
            <person name="Emdad E.M."/>
            <person name="Islam M.M."/>
            <person name="Ahmed B."/>
            <person name="Halim A."/>
            <person name="Hossen Q.M.M."/>
            <person name="Hossain M.Z."/>
            <person name="Ahmed R."/>
            <person name="Khan M.M."/>
            <person name="Islam R."/>
            <person name="Rashid M.M."/>
            <person name="Khan S.A."/>
            <person name="Rahman M.S."/>
            <person name="Alam M."/>
        </authorList>
    </citation>
    <scope>NUCLEOTIDE SEQUENCE [LARGE SCALE GENOMIC DNA]</scope>
    <source>
        <strain evidence="2">cv. CVL-1</strain>
        <tissue evidence="1">Whole seedling</tissue>
    </source>
</reference>
<dbReference type="Gramene" id="OMO63911">
    <property type="protein sequence ID" value="OMO63911"/>
    <property type="gene ID" value="CCACVL1_22187"/>
</dbReference>
<comment type="caution">
    <text evidence="1">The sequence shown here is derived from an EMBL/GenBank/DDBJ whole genome shotgun (WGS) entry which is preliminary data.</text>
</comment>
<dbReference type="AlphaFoldDB" id="A0A1R3H0U8"/>
<protein>
    <submittedName>
        <fullName evidence="1">Uncharacterized protein</fullName>
    </submittedName>
</protein>
<sequence>MAHPLGLGRLANQASPSSILNYKVTTWHSADGYFKQA</sequence>
<gene>
    <name evidence="1" type="ORF">CCACVL1_22187</name>
</gene>
<evidence type="ECO:0000313" key="1">
    <source>
        <dbReference type="EMBL" id="OMO63911.1"/>
    </source>
</evidence>
<organism evidence="1 2">
    <name type="scientific">Corchorus capsularis</name>
    <name type="common">Jute</name>
    <dbReference type="NCBI Taxonomy" id="210143"/>
    <lineage>
        <taxon>Eukaryota</taxon>
        <taxon>Viridiplantae</taxon>
        <taxon>Streptophyta</taxon>
        <taxon>Embryophyta</taxon>
        <taxon>Tracheophyta</taxon>
        <taxon>Spermatophyta</taxon>
        <taxon>Magnoliopsida</taxon>
        <taxon>eudicotyledons</taxon>
        <taxon>Gunneridae</taxon>
        <taxon>Pentapetalae</taxon>
        <taxon>rosids</taxon>
        <taxon>malvids</taxon>
        <taxon>Malvales</taxon>
        <taxon>Malvaceae</taxon>
        <taxon>Grewioideae</taxon>
        <taxon>Apeibeae</taxon>
        <taxon>Corchorus</taxon>
    </lineage>
</organism>
<name>A0A1R3H0U8_COCAP</name>